<keyword evidence="3" id="KW-1185">Reference proteome</keyword>
<gene>
    <name evidence="2" type="ORF">L798_00491</name>
</gene>
<accession>A0A067RQB7</accession>
<dbReference type="AlphaFoldDB" id="A0A067RQB7"/>
<evidence type="ECO:0000256" key="1">
    <source>
        <dbReference type="SAM" id="SignalP"/>
    </source>
</evidence>
<dbReference type="EMBL" id="KK852530">
    <property type="protein sequence ID" value="KDR21939.1"/>
    <property type="molecule type" value="Genomic_DNA"/>
</dbReference>
<feature type="chain" id="PRO_5001645429" description="Secreted protein" evidence="1">
    <location>
        <begin position="28"/>
        <end position="109"/>
    </location>
</feature>
<feature type="signal peptide" evidence="1">
    <location>
        <begin position="1"/>
        <end position="27"/>
    </location>
</feature>
<dbReference type="Proteomes" id="UP000027135">
    <property type="component" value="Unassembled WGS sequence"/>
</dbReference>
<reference evidence="2 3" key="1">
    <citation type="journal article" date="2014" name="Nat. Commun.">
        <title>Molecular traces of alternative social organization in a termite genome.</title>
        <authorList>
            <person name="Terrapon N."/>
            <person name="Li C."/>
            <person name="Robertson H.M."/>
            <person name="Ji L."/>
            <person name="Meng X."/>
            <person name="Booth W."/>
            <person name="Chen Z."/>
            <person name="Childers C.P."/>
            <person name="Glastad K.M."/>
            <person name="Gokhale K."/>
            <person name="Gowin J."/>
            <person name="Gronenberg W."/>
            <person name="Hermansen R.A."/>
            <person name="Hu H."/>
            <person name="Hunt B.G."/>
            <person name="Huylmans A.K."/>
            <person name="Khalil S.M."/>
            <person name="Mitchell R.D."/>
            <person name="Munoz-Torres M.C."/>
            <person name="Mustard J.A."/>
            <person name="Pan H."/>
            <person name="Reese J.T."/>
            <person name="Scharf M.E."/>
            <person name="Sun F."/>
            <person name="Vogel H."/>
            <person name="Xiao J."/>
            <person name="Yang W."/>
            <person name="Yang Z."/>
            <person name="Yang Z."/>
            <person name="Zhou J."/>
            <person name="Zhu J."/>
            <person name="Brent C.S."/>
            <person name="Elsik C.G."/>
            <person name="Goodisman M.A."/>
            <person name="Liberles D.A."/>
            <person name="Roe R.M."/>
            <person name="Vargo E.L."/>
            <person name="Vilcinskas A."/>
            <person name="Wang J."/>
            <person name="Bornberg-Bauer E."/>
            <person name="Korb J."/>
            <person name="Zhang G."/>
            <person name="Liebig J."/>
        </authorList>
    </citation>
    <scope>NUCLEOTIDE SEQUENCE [LARGE SCALE GENOMIC DNA]</scope>
    <source>
        <tissue evidence="2">Whole organism</tissue>
    </source>
</reference>
<dbReference type="InParanoid" id="A0A067RQB7"/>
<sequence length="109" mass="12011">MLFRPAGRWVACLLSLCDVLKQPYTDAYQLPSYIVPASHLTESAECWSVFCLFPGTITHLAQAEIQSTALSLCIYLGTLKQQKKLVTRASAAVDVSWFGIADTSSRLVK</sequence>
<evidence type="ECO:0008006" key="4">
    <source>
        <dbReference type="Google" id="ProtNLM"/>
    </source>
</evidence>
<keyword evidence="1" id="KW-0732">Signal</keyword>
<organism evidence="2 3">
    <name type="scientific">Zootermopsis nevadensis</name>
    <name type="common">Dampwood termite</name>
    <dbReference type="NCBI Taxonomy" id="136037"/>
    <lineage>
        <taxon>Eukaryota</taxon>
        <taxon>Metazoa</taxon>
        <taxon>Ecdysozoa</taxon>
        <taxon>Arthropoda</taxon>
        <taxon>Hexapoda</taxon>
        <taxon>Insecta</taxon>
        <taxon>Pterygota</taxon>
        <taxon>Neoptera</taxon>
        <taxon>Polyneoptera</taxon>
        <taxon>Dictyoptera</taxon>
        <taxon>Blattodea</taxon>
        <taxon>Blattoidea</taxon>
        <taxon>Termitoidae</taxon>
        <taxon>Termopsidae</taxon>
        <taxon>Zootermopsis</taxon>
    </lineage>
</organism>
<proteinExistence type="predicted"/>
<name>A0A067RQB7_ZOONE</name>
<evidence type="ECO:0000313" key="2">
    <source>
        <dbReference type="EMBL" id="KDR21939.1"/>
    </source>
</evidence>
<protein>
    <recommendedName>
        <fullName evidence="4">Secreted protein</fullName>
    </recommendedName>
</protein>
<evidence type="ECO:0000313" key="3">
    <source>
        <dbReference type="Proteomes" id="UP000027135"/>
    </source>
</evidence>